<gene>
    <name evidence="1" type="ORF">ACFQ5K_04190</name>
</gene>
<dbReference type="RefSeq" id="WP_125754585.1">
    <property type="nucleotide sequence ID" value="NZ_JBHTOK010000019.1"/>
</dbReference>
<name>A0ABW4CT81_9LACO</name>
<organism evidence="1 2">
    <name type="scientific">Lacticaseibacillus hegangensis</name>
    <dbReference type="NCBI Taxonomy" id="2486010"/>
    <lineage>
        <taxon>Bacteria</taxon>
        <taxon>Bacillati</taxon>
        <taxon>Bacillota</taxon>
        <taxon>Bacilli</taxon>
        <taxon>Lactobacillales</taxon>
        <taxon>Lactobacillaceae</taxon>
        <taxon>Lacticaseibacillus</taxon>
    </lineage>
</organism>
<keyword evidence="2" id="KW-1185">Reference proteome</keyword>
<accession>A0ABW4CT81</accession>
<proteinExistence type="predicted"/>
<comment type="caution">
    <text evidence="1">The sequence shown here is derived from an EMBL/GenBank/DDBJ whole genome shotgun (WGS) entry which is preliminary data.</text>
</comment>
<sequence length="75" mass="8281">MTEKELRALIADAADTVVSDQFTETQIQTRLAQWQKAAPTASLAEATTYILAENRAYTEELLAQVLAKLTITSPR</sequence>
<evidence type="ECO:0000313" key="2">
    <source>
        <dbReference type="Proteomes" id="UP001597212"/>
    </source>
</evidence>
<dbReference type="EMBL" id="JBHTOK010000019">
    <property type="protein sequence ID" value="MFD1440591.1"/>
    <property type="molecule type" value="Genomic_DNA"/>
</dbReference>
<evidence type="ECO:0000313" key="1">
    <source>
        <dbReference type="EMBL" id="MFD1440591.1"/>
    </source>
</evidence>
<protein>
    <submittedName>
        <fullName evidence="1">Uncharacterized protein</fullName>
    </submittedName>
</protein>
<dbReference type="Proteomes" id="UP001597212">
    <property type="component" value="Unassembled WGS sequence"/>
</dbReference>
<reference evidence="2" key="1">
    <citation type="journal article" date="2019" name="Int. J. Syst. Evol. Microbiol.">
        <title>The Global Catalogue of Microorganisms (GCM) 10K type strain sequencing project: providing services to taxonomists for standard genome sequencing and annotation.</title>
        <authorList>
            <consortium name="The Broad Institute Genomics Platform"/>
            <consortium name="The Broad Institute Genome Sequencing Center for Infectious Disease"/>
            <person name="Wu L."/>
            <person name="Ma J."/>
        </authorList>
    </citation>
    <scope>NUCLEOTIDE SEQUENCE [LARGE SCALE GENOMIC DNA]</scope>
    <source>
        <strain evidence="2">CCM 8912</strain>
    </source>
</reference>